<feature type="transmembrane region" description="Helical" evidence="8">
    <location>
        <begin position="46"/>
        <end position="65"/>
    </location>
</feature>
<evidence type="ECO:0000256" key="6">
    <source>
        <dbReference type="ARBA" id="ARBA00022989"/>
    </source>
</evidence>
<dbReference type="NCBIfam" id="TIGR01494">
    <property type="entry name" value="ATPase_P-type"/>
    <property type="match status" value="2"/>
</dbReference>
<evidence type="ECO:0000259" key="9">
    <source>
        <dbReference type="SMART" id="SM00831"/>
    </source>
</evidence>
<dbReference type="Gene3D" id="3.40.50.1000">
    <property type="entry name" value="HAD superfamily/HAD-like"/>
    <property type="match status" value="1"/>
</dbReference>
<sequence>MNAPDASPRALESLSNAEAARRLSADGPNELPGQGPRSLAGIVREVLTEPMFLLLIAAASIYVILGDVREATILAASIVVVVGITVLQERRTEQALSKLRDLSSPRALVIRDGVEQRIAGRDVVVGDLVLLREGDRVPADAVMLDATALSVDESILTGESLPVEKLPSDTDEHGHVYSGSLVVQGYGSARVVATGARTEIGKIGGVLKTLEAETTALFGEVHRLVRWIATAALILCAAIAVIYSLSRHDWLAGVLAGITVAMSVLPEEFPLVLTVFLAMGAWRISRVGVLTRRLPALESIGAATILAVDKTGTLTENRMRVVAIETRTDRIEMQAGASITDAPQQVLGIALAASERAPFDPMEKAIHTAAQSFASPAVEQLRGMDLIREYDLTPELLAVTHVWKAAKEDRAYVAVKGAPETVMELCHLASSERAELMKRVSANAERGLRILGVAQGMTSSDTLPESPRGFELQFLGFVCLADPLRGDVPATLAECKQAGIRVVMITGDHPGTALAIATQAGFDVGAGVLTGAEVETLDDETLRRRARDVNIYARSKPEHKLRLVQAFKADGNEVVMTGDGVNDAPALKAAHVGVAMGGRGTDVAREAASLVLVDDDFKSLVAAVRLGRRIYTNIRHAMSYIVSVHIPIAGMGLLPVLLGWPLLLFPVHVLFLEFVIDPACAFVFEADPESEDVMKRPPRPREEPLFSYDMLKRSIGLGTCVMIWTVCIYGAALQWLDDSSARALVFVSLVFANVALIFVSRSRSGSVRAIARRHNNIFWIMAALACVALALVIYIPAIAAVFRFTPPQWQMIMAVALATVVLVLVTGRWLRVSPPAPATHDAARS</sequence>
<dbReference type="PRINTS" id="PR00120">
    <property type="entry name" value="HATPASE"/>
</dbReference>
<feature type="transmembrane region" description="Helical" evidence="8">
    <location>
        <begin position="224"/>
        <end position="245"/>
    </location>
</feature>
<feature type="transmembrane region" description="Helical" evidence="8">
    <location>
        <begin position="251"/>
        <end position="284"/>
    </location>
</feature>
<organism evidence="10 11">
    <name type="scientific">Steroidobacter flavus</name>
    <dbReference type="NCBI Taxonomy" id="1842136"/>
    <lineage>
        <taxon>Bacteria</taxon>
        <taxon>Pseudomonadati</taxon>
        <taxon>Pseudomonadota</taxon>
        <taxon>Gammaproteobacteria</taxon>
        <taxon>Steroidobacterales</taxon>
        <taxon>Steroidobacteraceae</taxon>
        <taxon>Steroidobacter</taxon>
    </lineage>
</organism>
<dbReference type="PROSITE" id="PS00154">
    <property type="entry name" value="ATPASE_E1_E2"/>
    <property type="match status" value="1"/>
</dbReference>
<dbReference type="InterPro" id="IPR008250">
    <property type="entry name" value="ATPase_P-typ_transduc_dom_A_sf"/>
</dbReference>
<dbReference type="SUPFAM" id="SSF81660">
    <property type="entry name" value="Metal cation-transporting ATPase, ATP-binding domain N"/>
    <property type="match status" value="1"/>
</dbReference>
<dbReference type="EMBL" id="JBHSDU010000015">
    <property type="protein sequence ID" value="MFC4313129.1"/>
    <property type="molecule type" value="Genomic_DNA"/>
</dbReference>
<feature type="transmembrane region" description="Helical" evidence="8">
    <location>
        <begin position="741"/>
        <end position="759"/>
    </location>
</feature>
<comment type="subcellular location">
    <subcellularLocation>
        <location evidence="1">Membrane</location>
        <topology evidence="1">Multi-pass membrane protein</topology>
    </subcellularLocation>
</comment>
<keyword evidence="11" id="KW-1185">Reference proteome</keyword>
<evidence type="ECO:0000256" key="7">
    <source>
        <dbReference type="ARBA" id="ARBA00023136"/>
    </source>
</evidence>
<evidence type="ECO:0000256" key="4">
    <source>
        <dbReference type="ARBA" id="ARBA00022840"/>
    </source>
</evidence>
<evidence type="ECO:0000256" key="1">
    <source>
        <dbReference type="ARBA" id="ARBA00004141"/>
    </source>
</evidence>
<proteinExistence type="predicted"/>
<dbReference type="SUPFAM" id="SSF81665">
    <property type="entry name" value="Calcium ATPase, transmembrane domain M"/>
    <property type="match status" value="1"/>
</dbReference>
<dbReference type="Gene3D" id="2.70.150.10">
    <property type="entry name" value="Calcium-transporting ATPase, cytoplasmic transduction domain A"/>
    <property type="match status" value="1"/>
</dbReference>
<dbReference type="InterPro" id="IPR059000">
    <property type="entry name" value="ATPase_P-type_domA"/>
</dbReference>
<dbReference type="Pfam" id="PF00689">
    <property type="entry name" value="Cation_ATPase_C"/>
    <property type="match status" value="1"/>
</dbReference>
<evidence type="ECO:0000256" key="3">
    <source>
        <dbReference type="ARBA" id="ARBA00022741"/>
    </source>
</evidence>
<evidence type="ECO:0000256" key="2">
    <source>
        <dbReference type="ARBA" id="ARBA00022692"/>
    </source>
</evidence>
<dbReference type="SFLD" id="SFLDS00003">
    <property type="entry name" value="Haloacid_Dehalogenase"/>
    <property type="match status" value="1"/>
</dbReference>
<dbReference type="PANTHER" id="PTHR42861">
    <property type="entry name" value="CALCIUM-TRANSPORTING ATPASE"/>
    <property type="match status" value="1"/>
</dbReference>
<dbReference type="InterPro" id="IPR023299">
    <property type="entry name" value="ATPase_P-typ_cyto_dom_N"/>
</dbReference>
<dbReference type="InterPro" id="IPR044492">
    <property type="entry name" value="P_typ_ATPase_HD_dom"/>
</dbReference>
<keyword evidence="6 8" id="KW-1133">Transmembrane helix</keyword>
<dbReference type="Pfam" id="PF00122">
    <property type="entry name" value="E1-E2_ATPase"/>
    <property type="match status" value="1"/>
</dbReference>
<dbReference type="SFLD" id="SFLDG00002">
    <property type="entry name" value="C1.7:_P-type_atpase_like"/>
    <property type="match status" value="1"/>
</dbReference>
<dbReference type="InterPro" id="IPR018303">
    <property type="entry name" value="ATPase_P-typ_P_site"/>
</dbReference>
<feature type="domain" description="Cation-transporting P-type ATPase N-terminal" evidence="9">
    <location>
        <begin position="2"/>
        <end position="67"/>
    </location>
</feature>
<feature type="transmembrane region" description="Helical" evidence="8">
    <location>
        <begin position="715"/>
        <end position="735"/>
    </location>
</feature>
<comment type="caution">
    <text evidence="10">The sequence shown here is derived from an EMBL/GenBank/DDBJ whole genome shotgun (WGS) entry which is preliminary data.</text>
</comment>
<reference evidence="11" key="1">
    <citation type="journal article" date="2019" name="Int. J. Syst. Evol. Microbiol.">
        <title>The Global Catalogue of Microorganisms (GCM) 10K type strain sequencing project: providing services to taxonomists for standard genome sequencing and annotation.</title>
        <authorList>
            <consortium name="The Broad Institute Genomics Platform"/>
            <consortium name="The Broad Institute Genome Sequencing Center for Infectious Disease"/>
            <person name="Wu L."/>
            <person name="Ma J."/>
        </authorList>
    </citation>
    <scope>NUCLEOTIDE SEQUENCE [LARGE SCALE GENOMIC DNA]</scope>
    <source>
        <strain evidence="11">CGMCC 1.10759</strain>
    </source>
</reference>
<dbReference type="SFLD" id="SFLDF00027">
    <property type="entry name" value="p-type_atpase"/>
    <property type="match status" value="1"/>
</dbReference>
<dbReference type="RefSeq" id="WP_380603171.1">
    <property type="nucleotide sequence ID" value="NZ_JBHSDU010000015.1"/>
</dbReference>
<keyword evidence="5" id="KW-1278">Translocase</keyword>
<feature type="transmembrane region" description="Helical" evidence="8">
    <location>
        <begin position="779"/>
        <end position="802"/>
    </location>
</feature>
<feature type="transmembrane region" description="Helical" evidence="8">
    <location>
        <begin position="663"/>
        <end position="686"/>
    </location>
</feature>
<dbReference type="InterPro" id="IPR023298">
    <property type="entry name" value="ATPase_P-typ_TM_dom_sf"/>
</dbReference>
<dbReference type="Gene3D" id="3.40.1110.10">
    <property type="entry name" value="Calcium-transporting ATPase, cytoplasmic domain N"/>
    <property type="match status" value="1"/>
</dbReference>
<feature type="transmembrane region" description="Helical" evidence="8">
    <location>
        <begin position="637"/>
        <end position="657"/>
    </location>
</feature>
<keyword evidence="7 8" id="KW-0472">Membrane</keyword>
<keyword evidence="2 8" id="KW-0812">Transmembrane</keyword>
<evidence type="ECO:0000313" key="10">
    <source>
        <dbReference type="EMBL" id="MFC4313129.1"/>
    </source>
</evidence>
<dbReference type="InterPro" id="IPR004014">
    <property type="entry name" value="ATPase_P-typ_cation-transptr_N"/>
</dbReference>
<name>A0ABV8SZW4_9GAMM</name>
<dbReference type="InterPro" id="IPR006068">
    <property type="entry name" value="ATPase_P-typ_cation-transptr_C"/>
</dbReference>
<dbReference type="Pfam" id="PF00690">
    <property type="entry name" value="Cation_ATPase_N"/>
    <property type="match status" value="1"/>
</dbReference>
<dbReference type="SUPFAM" id="SSF56784">
    <property type="entry name" value="HAD-like"/>
    <property type="match status" value="1"/>
</dbReference>
<dbReference type="InterPro" id="IPR036412">
    <property type="entry name" value="HAD-like_sf"/>
</dbReference>
<evidence type="ECO:0000256" key="8">
    <source>
        <dbReference type="SAM" id="Phobius"/>
    </source>
</evidence>
<evidence type="ECO:0000313" key="11">
    <source>
        <dbReference type="Proteomes" id="UP001595904"/>
    </source>
</evidence>
<evidence type="ECO:0000256" key="5">
    <source>
        <dbReference type="ARBA" id="ARBA00022967"/>
    </source>
</evidence>
<dbReference type="PRINTS" id="PR00119">
    <property type="entry name" value="CATATPASE"/>
</dbReference>
<accession>A0ABV8SZW4</accession>
<dbReference type="Proteomes" id="UP001595904">
    <property type="component" value="Unassembled WGS sequence"/>
</dbReference>
<dbReference type="InterPro" id="IPR001757">
    <property type="entry name" value="P_typ_ATPase"/>
</dbReference>
<gene>
    <name evidence="10" type="ORF">ACFPN2_28885</name>
</gene>
<feature type="transmembrane region" description="Helical" evidence="8">
    <location>
        <begin position="71"/>
        <end position="88"/>
    </location>
</feature>
<dbReference type="InterPro" id="IPR023214">
    <property type="entry name" value="HAD_sf"/>
</dbReference>
<keyword evidence="3" id="KW-0547">Nucleotide-binding</keyword>
<keyword evidence="4" id="KW-0067">ATP-binding</keyword>
<dbReference type="Gene3D" id="1.20.1110.10">
    <property type="entry name" value="Calcium-transporting ATPase, transmembrane domain"/>
    <property type="match status" value="1"/>
</dbReference>
<dbReference type="Pfam" id="PF00702">
    <property type="entry name" value="Hydrolase"/>
    <property type="match status" value="1"/>
</dbReference>
<dbReference type="SUPFAM" id="SSF81653">
    <property type="entry name" value="Calcium ATPase, transduction domain A"/>
    <property type="match status" value="1"/>
</dbReference>
<feature type="transmembrane region" description="Helical" evidence="8">
    <location>
        <begin position="808"/>
        <end position="830"/>
    </location>
</feature>
<protein>
    <submittedName>
        <fullName evidence="10">Cation-translocating P-type ATPase</fullName>
    </submittedName>
</protein>
<dbReference type="SMART" id="SM00831">
    <property type="entry name" value="Cation_ATPase_N"/>
    <property type="match status" value="1"/>
</dbReference>